<evidence type="ECO:0000256" key="2">
    <source>
        <dbReference type="SAM" id="SignalP"/>
    </source>
</evidence>
<feature type="signal peptide" evidence="2">
    <location>
        <begin position="1"/>
        <end position="26"/>
    </location>
</feature>
<reference evidence="3" key="1">
    <citation type="submission" date="2020-08" db="EMBL/GenBank/DDBJ databases">
        <title>Novel species isolated from subtropical streams in China.</title>
        <authorList>
            <person name="Lu H."/>
        </authorList>
    </citation>
    <scope>NUCLEOTIDE SEQUENCE</scope>
    <source>
        <strain evidence="3">KACC 12607</strain>
    </source>
</reference>
<keyword evidence="4" id="KW-1185">Reference proteome</keyword>
<keyword evidence="2" id="KW-0732">Signal</keyword>
<dbReference type="AlphaFoldDB" id="A0A923HBV0"/>
<comment type="caution">
    <text evidence="3">The sequence shown here is derived from an EMBL/GenBank/DDBJ whole genome shotgun (WGS) entry which is preliminary data.</text>
</comment>
<evidence type="ECO:0000313" key="4">
    <source>
        <dbReference type="Proteomes" id="UP000634011"/>
    </source>
</evidence>
<protein>
    <submittedName>
        <fullName evidence="3">Uncharacterized protein</fullName>
    </submittedName>
</protein>
<evidence type="ECO:0000256" key="1">
    <source>
        <dbReference type="SAM" id="MobiDB-lite"/>
    </source>
</evidence>
<dbReference type="RefSeq" id="WP_186910739.1">
    <property type="nucleotide sequence ID" value="NZ_JACOFV010000001.1"/>
</dbReference>
<accession>A0A923HBV0</accession>
<proteinExistence type="predicted"/>
<sequence>MLNKTILRSLFSISVLSALMCGNAYAVASLSIPQGQSEKVQTESAQAAPANSENAQLSSLLDRSGVDRASIHLQVLMQSNTHFSDNLTPKKPSVVAKKNQVKPASNS</sequence>
<dbReference type="EMBL" id="JACOFV010000001">
    <property type="protein sequence ID" value="MBC3860814.1"/>
    <property type="molecule type" value="Genomic_DNA"/>
</dbReference>
<name>A0A923HBV0_9BURK</name>
<dbReference type="Proteomes" id="UP000634011">
    <property type="component" value="Unassembled WGS sequence"/>
</dbReference>
<organism evidence="3 4">
    <name type="scientific">Undibacterium jejuense</name>
    <dbReference type="NCBI Taxonomy" id="1344949"/>
    <lineage>
        <taxon>Bacteria</taxon>
        <taxon>Pseudomonadati</taxon>
        <taxon>Pseudomonadota</taxon>
        <taxon>Betaproteobacteria</taxon>
        <taxon>Burkholderiales</taxon>
        <taxon>Oxalobacteraceae</taxon>
        <taxon>Undibacterium</taxon>
    </lineage>
</organism>
<gene>
    <name evidence="3" type="ORF">H8K32_01780</name>
</gene>
<feature type="region of interest" description="Disordered" evidence="1">
    <location>
        <begin position="83"/>
        <end position="107"/>
    </location>
</feature>
<evidence type="ECO:0000313" key="3">
    <source>
        <dbReference type="EMBL" id="MBC3860814.1"/>
    </source>
</evidence>
<feature type="chain" id="PRO_5036780347" evidence="2">
    <location>
        <begin position="27"/>
        <end position="107"/>
    </location>
</feature>